<feature type="signal peptide" evidence="2">
    <location>
        <begin position="1"/>
        <end position="21"/>
    </location>
</feature>
<dbReference type="GO" id="GO:0016491">
    <property type="term" value="F:oxidoreductase activity"/>
    <property type="evidence" value="ECO:0007669"/>
    <property type="project" value="UniProtKB-KW"/>
</dbReference>
<keyword evidence="5" id="KW-1185">Reference proteome</keyword>
<dbReference type="OrthoDB" id="191139at2759"/>
<accession>A0A423U8D2</accession>
<dbReference type="EMBL" id="QCYY01000458">
    <property type="protein sequence ID" value="ROT84983.1"/>
    <property type="molecule type" value="Genomic_DNA"/>
</dbReference>
<feature type="domain" description="Ketoreductase" evidence="3">
    <location>
        <begin position="32"/>
        <end position="215"/>
    </location>
</feature>
<dbReference type="InterPro" id="IPR002347">
    <property type="entry name" value="SDR_fam"/>
</dbReference>
<dbReference type="PRINTS" id="PR00081">
    <property type="entry name" value="GDHRDH"/>
</dbReference>
<protein>
    <submittedName>
        <fullName evidence="4">Putative retinol dehydrogenase 13-like</fullName>
    </submittedName>
</protein>
<dbReference type="Pfam" id="PF00106">
    <property type="entry name" value="adh_short"/>
    <property type="match status" value="1"/>
</dbReference>
<evidence type="ECO:0000256" key="2">
    <source>
        <dbReference type="SAM" id="SignalP"/>
    </source>
</evidence>
<reference evidence="4 5" key="1">
    <citation type="submission" date="2018-04" db="EMBL/GenBank/DDBJ databases">
        <authorList>
            <person name="Zhang X."/>
            <person name="Yuan J."/>
            <person name="Li F."/>
            <person name="Xiang J."/>
        </authorList>
    </citation>
    <scope>NUCLEOTIDE SEQUENCE [LARGE SCALE GENOMIC DNA]</scope>
    <source>
        <tissue evidence="4">Muscle</tissue>
    </source>
</reference>
<name>A0A423U8D2_PENVA</name>
<comment type="caution">
    <text evidence="4">The sequence shown here is derived from an EMBL/GenBank/DDBJ whole genome shotgun (WGS) entry which is preliminary data.</text>
</comment>
<sequence>MLLTTLVVVLAFRLFYRFWSGRCSSKRSLAGKTVVVTGASAGIGKEAAKDFLRRRARVILACRNLEKAQKVAEELVAETGNPEVAVRRLDTADLASVRAFAEEFLRTEDALHVLVNNAGIAGARTRQETKDGLELTMATNHFGHFLLTNLLLKRLQESAPSRVVTVSSAAHMVVRKLDPRDLNLSASYGSMQAYGLSKLCNILFAAELAERLRGTGVTSNSLHPGAVGHRVLRQG</sequence>
<dbReference type="SMART" id="SM00822">
    <property type="entry name" value="PKS_KR"/>
    <property type="match status" value="1"/>
</dbReference>
<dbReference type="PANTHER" id="PTHR43157">
    <property type="entry name" value="PHOSPHATIDYLINOSITOL-GLYCAN BIOSYNTHESIS CLASS F PROTEIN-RELATED"/>
    <property type="match status" value="1"/>
</dbReference>
<evidence type="ECO:0000256" key="1">
    <source>
        <dbReference type="ARBA" id="ARBA00023002"/>
    </source>
</evidence>
<evidence type="ECO:0000313" key="4">
    <source>
        <dbReference type="EMBL" id="ROT84983.1"/>
    </source>
</evidence>
<dbReference type="PANTHER" id="PTHR43157:SF31">
    <property type="entry name" value="PHOSPHATIDYLINOSITOL-GLYCAN BIOSYNTHESIS CLASS F PROTEIN"/>
    <property type="match status" value="1"/>
</dbReference>
<dbReference type="AlphaFoldDB" id="A0A423U8D2"/>
<dbReference type="STRING" id="6689.A0A423U8D2"/>
<keyword evidence="2" id="KW-0732">Signal</keyword>
<dbReference type="Proteomes" id="UP000283509">
    <property type="component" value="Unassembled WGS sequence"/>
</dbReference>
<keyword evidence="1" id="KW-0560">Oxidoreductase</keyword>
<dbReference type="InterPro" id="IPR036291">
    <property type="entry name" value="NAD(P)-bd_dom_sf"/>
</dbReference>
<dbReference type="Gene3D" id="3.40.50.720">
    <property type="entry name" value="NAD(P)-binding Rossmann-like Domain"/>
    <property type="match status" value="1"/>
</dbReference>
<gene>
    <name evidence="4" type="ORF">C7M84_021661</name>
</gene>
<dbReference type="SUPFAM" id="SSF51735">
    <property type="entry name" value="NAD(P)-binding Rossmann-fold domains"/>
    <property type="match status" value="1"/>
</dbReference>
<dbReference type="InterPro" id="IPR057326">
    <property type="entry name" value="KR_dom"/>
</dbReference>
<feature type="chain" id="PRO_5019486889" evidence="2">
    <location>
        <begin position="22"/>
        <end position="235"/>
    </location>
</feature>
<reference evidence="4 5" key="2">
    <citation type="submission" date="2019-01" db="EMBL/GenBank/DDBJ databases">
        <title>The decoding of complex shrimp genome reveals the adaptation for benthos swimmer, frequently molting mechanism and breeding impact on genome.</title>
        <authorList>
            <person name="Sun Y."/>
            <person name="Gao Y."/>
            <person name="Yu Y."/>
        </authorList>
    </citation>
    <scope>NUCLEOTIDE SEQUENCE [LARGE SCALE GENOMIC DNA]</scope>
    <source>
        <tissue evidence="4">Muscle</tissue>
    </source>
</reference>
<organism evidence="4 5">
    <name type="scientific">Penaeus vannamei</name>
    <name type="common">Whiteleg shrimp</name>
    <name type="synonym">Litopenaeus vannamei</name>
    <dbReference type="NCBI Taxonomy" id="6689"/>
    <lineage>
        <taxon>Eukaryota</taxon>
        <taxon>Metazoa</taxon>
        <taxon>Ecdysozoa</taxon>
        <taxon>Arthropoda</taxon>
        <taxon>Crustacea</taxon>
        <taxon>Multicrustacea</taxon>
        <taxon>Malacostraca</taxon>
        <taxon>Eumalacostraca</taxon>
        <taxon>Eucarida</taxon>
        <taxon>Decapoda</taxon>
        <taxon>Dendrobranchiata</taxon>
        <taxon>Penaeoidea</taxon>
        <taxon>Penaeidae</taxon>
        <taxon>Penaeus</taxon>
    </lineage>
</organism>
<evidence type="ECO:0000259" key="3">
    <source>
        <dbReference type="SMART" id="SM00822"/>
    </source>
</evidence>
<proteinExistence type="predicted"/>
<evidence type="ECO:0000313" key="5">
    <source>
        <dbReference type="Proteomes" id="UP000283509"/>
    </source>
</evidence>